<dbReference type="Gene3D" id="1.25.40.390">
    <property type="match status" value="1"/>
</dbReference>
<keyword evidence="4" id="KW-0472">Membrane</keyword>
<dbReference type="EMBL" id="QXML01000010">
    <property type="protein sequence ID" value="RIW13106.1"/>
    <property type="molecule type" value="Genomic_DNA"/>
</dbReference>
<evidence type="ECO:0000256" key="2">
    <source>
        <dbReference type="ARBA" id="ARBA00006275"/>
    </source>
</evidence>
<feature type="domain" description="RagB/SusD" evidence="7">
    <location>
        <begin position="328"/>
        <end position="398"/>
    </location>
</feature>
<comment type="caution">
    <text evidence="9">The sequence shown here is derived from an EMBL/GenBank/DDBJ whole genome shotgun (WGS) entry which is preliminary data.</text>
</comment>
<sequence>MKKILKNLCLTLVGFATLSCDGFLEEKPVKSILVPSTLEDVRALLDNYTTLNDNTLISFILSDDWMTSTGNWQTLQPWEQNSYLWKSEVFDPLERSTDYSKLHRKIFFANNCLEILDRLSENSIQADNLRGEALFVRSLALYQLAQLFLPHPASSEADLLRIPVRFTGNVSDKSEMLTIKEILARVEQDLNLSLNLLPVKAGYPNRPEQRTSHALLSSLYLYEGKYDKALESAQQVLGSNPALLNYKEINPNNPYPFPLFNKETLYYGVTSSFSVTASSATFVNRELYQVYSANDLRKKLFFSLDAQGNALFRGSYLGDFNLFSGLSLSEVLLNGAEAAFRTGNAEQGKTLLTQLALNRYQNLAIWQQEVGIPNLSTVLEERRKELVFRASRWADMKRLAAIGDLELPMVREIGGQSYLLNSNSQFVLSLPPIEMELEGL</sequence>
<keyword evidence="3" id="KW-0732">Signal</keyword>
<accession>A0A418PMU4</accession>
<keyword evidence="5" id="KW-0998">Cell outer membrane</keyword>
<comment type="similarity">
    <text evidence="2">Belongs to the SusD family.</text>
</comment>
<gene>
    <name evidence="9" type="ORF">D0X99_16985</name>
</gene>
<evidence type="ECO:0000313" key="9">
    <source>
        <dbReference type="EMBL" id="RIW13106.1"/>
    </source>
</evidence>
<protein>
    <submittedName>
        <fullName evidence="9">RagB/SusD family nutrient uptake outer membrane protein</fullName>
    </submittedName>
</protein>
<proteinExistence type="inferred from homology"/>
<evidence type="ECO:0000256" key="1">
    <source>
        <dbReference type="ARBA" id="ARBA00004442"/>
    </source>
</evidence>
<comment type="subcellular location">
    <subcellularLocation>
        <location evidence="1">Cell outer membrane</location>
    </subcellularLocation>
</comment>
<dbReference type="PROSITE" id="PS51257">
    <property type="entry name" value="PROKAR_LIPOPROTEIN"/>
    <property type="match status" value="1"/>
</dbReference>
<feature type="repeat" description="TPR" evidence="6">
    <location>
        <begin position="210"/>
        <end position="243"/>
    </location>
</feature>
<dbReference type="AlphaFoldDB" id="A0A418PMU4"/>
<dbReference type="InterPro" id="IPR019734">
    <property type="entry name" value="TPR_rpt"/>
</dbReference>
<keyword evidence="10" id="KW-1185">Reference proteome</keyword>
<evidence type="ECO:0000259" key="7">
    <source>
        <dbReference type="Pfam" id="PF07980"/>
    </source>
</evidence>
<dbReference type="InterPro" id="IPR012944">
    <property type="entry name" value="SusD_RagB_dom"/>
</dbReference>
<organism evidence="9 10">
    <name type="scientific">Algoriphagus lacus</name>
    <dbReference type="NCBI Taxonomy" id="2056311"/>
    <lineage>
        <taxon>Bacteria</taxon>
        <taxon>Pseudomonadati</taxon>
        <taxon>Bacteroidota</taxon>
        <taxon>Cytophagia</taxon>
        <taxon>Cytophagales</taxon>
        <taxon>Cyclobacteriaceae</taxon>
        <taxon>Algoriphagus</taxon>
    </lineage>
</organism>
<dbReference type="RefSeq" id="WP_119479059.1">
    <property type="nucleotide sequence ID" value="NZ_QXML01000010.1"/>
</dbReference>
<dbReference type="SUPFAM" id="SSF48452">
    <property type="entry name" value="TPR-like"/>
    <property type="match status" value="1"/>
</dbReference>
<dbReference type="PROSITE" id="PS50005">
    <property type="entry name" value="TPR"/>
    <property type="match status" value="1"/>
</dbReference>
<feature type="domain" description="SusD-like N-terminal" evidence="8">
    <location>
        <begin position="23"/>
        <end position="221"/>
    </location>
</feature>
<dbReference type="Proteomes" id="UP000283522">
    <property type="component" value="Unassembled WGS sequence"/>
</dbReference>
<dbReference type="InterPro" id="IPR033985">
    <property type="entry name" value="SusD-like_N"/>
</dbReference>
<dbReference type="Pfam" id="PF07980">
    <property type="entry name" value="SusD_RagB"/>
    <property type="match status" value="1"/>
</dbReference>
<evidence type="ECO:0000256" key="4">
    <source>
        <dbReference type="ARBA" id="ARBA00023136"/>
    </source>
</evidence>
<dbReference type="Pfam" id="PF14322">
    <property type="entry name" value="SusD-like_3"/>
    <property type="match status" value="1"/>
</dbReference>
<dbReference type="InterPro" id="IPR011990">
    <property type="entry name" value="TPR-like_helical_dom_sf"/>
</dbReference>
<dbReference type="GO" id="GO:0009279">
    <property type="term" value="C:cell outer membrane"/>
    <property type="evidence" value="ECO:0007669"/>
    <property type="project" value="UniProtKB-SubCell"/>
</dbReference>
<keyword evidence="6" id="KW-0802">TPR repeat</keyword>
<name>A0A418PMU4_9BACT</name>
<evidence type="ECO:0000256" key="6">
    <source>
        <dbReference type="PROSITE-ProRule" id="PRU00339"/>
    </source>
</evidence>
<evidence type="ECO:0000259" key="8">
    <source>
        <dbReference type="Pfam" id="PF14322"/>
    </source>
</evidence>
<dbReference type="OrthoDB" id="653598at2"/>
<evidence type="ECO:0000256" key="3">
    <source>
        <dbReference type="ARBA" id="ARBA00022729"/>
    </source>
</evidence>
<evidence type="ECO:0000256" key="5">
    <source>
        <dbReference type="ARBA" id="ARBA00023237"/>
    </source>
</evidence>
<reference evidence="9 10" key="1">
    <citation type="submission" date="2018-09" db="EMBL/GenBank/DDBJ databases">
        <authorList>
            <person name="Wang X."/>
            <person name="Du Z."/>
        </authorList>
    </citation>
    <scope>NUCLEOTIDE SEQUENCE [LARGE SCALE GENOMIC DNA]</scope>
    <source>
        <strain evidence="9 10">N3</strain>
    </source>
</reference>
<evidence type="ECO:0000313" key="10">
    <source>
        <dbReference type="Proteomes" id="UP000283522"/>
    </source>
</evidence>